<dbReference type="InterPro" id="IPR002142">
    <property type="entry name" value="Peptidase_S49"/>
</dbReference>
<dbReference type="NCBIfam" id="TIGR00706">
    <property type="entry name" value="SppA_dom"/>
    <property type="match status" value="1"/>
</dbReference>
<dbReference type="PANTHER" id="PTHR42987:SF4">
    <property type="entry name" value="PROTEASE SOHB-RELATED"/>
    <property type="match status" value="1"/>
</dbReference>
<dbReference type="InterPro" id="IPR004635">
    <property type="entry name" value="Pept_S49_SppA"/>
</dbReference>
<dbReference type="Proteomes" id="UP000617544">
    <property type="component" value="Unassembled WGS sequence"/>
</dbReference>
<keyword evidence="4" id="KW-0720">Serine protease</keyword>
<dbReference type="RefSeq" id="WP_010885646.1">
    <property type="nucleotide sequence ID" value="NZ_DUJN01000002.1"/>
</dbReference>
<evidence type="ECO:0000256" key="5">
    <source>
        <dbReference type="SAM" id="Phobius"/>
    </source>
</evidence>
<keyword evidence="3" id="KW-0378">Hydrolase</keyword>
<keyword evidence="5" id="KW-1133">Transmembrane helix</keyword>
<dbReference type="Gene3D" id="3.90.226.10">
    <property type="entry name" value="2-enoyl-CoA Hydratase, Chain A, domain 1"/>
    <property type="match status" value="2"/>
</dbReference>
<dbReference type="GO" id="GO:0006508">
    <property type="term" value="P:proteolysis"/>
    <property type="evidence" value="ECO:0007669"/>
    <property type="project" value="UniProtKB-KW"/>
</dbReference>
<dbReference type="SUPFAM" id="SSF52096">
    <property type="entry name" value="ClpP/crotonase"/>
    <property type="match status" value="1"/>
</dbReference>
<reference evidence="7" key="1">
    <citation type="journal article" date="2020" name="bioRxiv">
        <title>A rank-normalized archaeal taxonomy based on genome phylogeny resolves widespread incomplete and uneven classifications.</title>
        <authorList>
            <person name="Rinke C."/>
            <person name="Chuvochina M."/>
            <person name="Mussig A.J."/>
            <person name="Chaumeil P.-A."/>
            <person name="Waite D.W."/>
            <person name="Whitman W.B."/>
            <person name="Parks D.H."/>
            <person name="Hugenholtz P."/>
        </authorList>
    </citation>
    <scope>NUCLEOTIDE SEQUENCE</scope>
    <source>
        <strain evidence="7">UBA8834</strain>
    </source>
</reference>
<dbReference type="GO" id="GO:0008236">
    <property type="term" value="F:serine-type peptidase activity"/>
    <property type="evidence" value="ECO:0007669"/>
    <property type="project" value="UniProtKB-KW"/>
</dbReference>
<keyword evidence="5" id="KW-0472">Membrane</keyword>
<dbReference type="InterPro" id="IPR029045">
    <property type="entry name" value="ClpP/crotonase-like_dom_sf"/>
</dbReference>
<evidence type="ECO:0000256" key="1">
    <source>
        <dbReference type="ARBA" id="ARBA00008683"/>
    </source>
</evidence>
<dbReference type="PANTHER" id="PTHR42987">
    <property type="entry name" value="PEPTIDASE S49"/>
    <property type="match status" value="1"/>
</dbReference>
<organism evidence="7 8">
    <name type="scientific">Pyrococcus horikoshii</name>
    <dbReference type="NCBI Taxonomy" id="53953"/>
    <lineage>
        <taxon>Archaea</taxon>
        <taxon>Methanobacteriati</taxon>
        <taxon>Methanobacteriota</taxon>
        <taxon>Thermococci</taxon>
        <taxon>Thermococcales</taxon>
        <taxon>Thermococcaceae</taxon>
        <taxon>Pyrococcus</taxon>
    </lineage>
</organism>
<keyword evidence="2" id="KW-0645">Protease</keyword>
<dbReference type="GeneID" id="1443886"/>
<dbReference type="Pfam" id="PF01343">
    <property type="entry name" value="Peptidase_S49"/>
    <property type="match status" value="1"/>
</dbReference>
<gene>
    <name evidence="7" type="primary">sppA</name>
    <name evidence="7" type="ORF">HA331_02120</name>
</gene>
<evidence type="ECO:0000256" key="2">
    <source>
        <dbReference type="ARBA" id="ARBA00022670"/>
    </source>
</evidence>
<dbReference type="EMBL" id="DUJN01000002">
    <property type="protein sequence ID" value="HII60550.1"/>
    <property type="molecule type" value="Genomic_DNA"/>
</dbReference>
<comment type="similarity">
    <text evidence="1">Belongs to the peptidase S49 family.</text>
</comment>
<proteinExistence type="inferred from homology"/>
<dbReference type="OMA" id="FKTGPYK"/>
<evidence type="ECO:0000256" key="3">
    <source>
        <dbReference type="ARBA" id="ARBA00022801"/>
    </source>
</evidence>
<dbReference type="InterPro" id="IPR047272">
    <property type="entry name" value="S49_SppA_C"/>
</dbReference>
<keyword evidence="5" id="KW-0812">Transmembrane</keyword>
<evidence type="ECO:0000313" key="8">
    <source>
        <dbReference type="Proteomes" id="UP000617544"/>
    </source>
</evidence>
<feature type="domain" description="Peptidase S49" evidence="6">
    <location>
        <begin position="147"/>
        <end position="294"/>
    </location>
</feature>
<comment type="caution">
    <text evidence="7">The sequence shown here is derived from an EMBL/GenBank/DDBJ whole genome shotgun (WGS) entry which is preliminary data.</text>
</comment>
<feature type="transmembrane region" description="Helical" evidence="5">
    <location>
        <begin position="6"/>
        <end position="29"/>
    </location>
</feature>
<evidence type="ECO:0000259" key="6">
    <source>
        <dbReference type="Pfam" id="PF01343"/>
    </source>
</evidence>
<protein>
    <submittedName>
        <fullName evidence="7">Signal peptide peptidase SppA</fullName>
    </submittedName>
</protein>
<evidence type="ECO:0000313" key="7">
    <source>
        <dbReference type="EMBL" id="HII60550.1"/>
    </source>
</evidence>
<dbReference type="CDD" id="cd07023">
    <property type="entry name" value="S49_Sppa_N_C"/>
    <property type="match status" value="1"/>
</dbReference>
<accession>A0A832T0S2</accession>
<sequence>MQEGVWKYISLILALVLSLSIVSNALLYIQIGEVEKYKEGKPSFNETTVLTSPEDNVTILKLQNEKLKREVEFLKGFIASRNVTYTNVTVAILPIFGPIDDESALNVIEVIRRIRENDTIKGVLVWIESPGGFVGPVREIYIELKKLDYIKPVIAYVSGYAYSGGYYIACAAKEIVANPLADVGSIGVIYVHFNAEKYYEMNGIEVEVFKTGPYKDMGADWRKLTPEERKIVQTQIQTYFNDFLQVVSEGRNMTVEDVKKFATGRTWFAKDVNGTLVDKLGDLDLALKELLKLIGAKKANVIVYDVNRGKFEIGTTALLYMPPNLVYGYIRRGE</sequence>
<dbReference type="AlphaFoldDB" id="A0A832T0S2"/>
<evidence type="ECO:0000256" key="4">
    <source>
        <dbReference type="ARBA" id="ARBA00022825"/>
    </source>
</evidence>
<name>A0A832T0S2_PYRHR</name>